<dbReference type="SMART" id="SM00355">
    <property type="entry name" value="ZnF_C2H2"/>
    <property type="match status" value="5"/>
</dbReference>
<keyword evidence="7" id="KW-0539">Nucleus</keyword>
<feature type="domain" description="C2H2-type" evidence="10">
    <location>
        <begin position="23"/>
        <end position="52"/>
    </location>
</feature>
<dbReference type="GO" id="GO:0008270">
    <property type="term" value="F:zinc ion binding"/>
    <property type="evidence" value="ECO:0007669"/>
    <property type="project" value="UniProtKB-KW"/>
</dbReference>
<dbReference type="PANTHER" id="PTHR46179:SF13">
    <property type="entry name" value="C2H2-TYPE DOMAIN-CONTAINING PROTEIN"/>
    <property type="match status" value="1"/>
</dbReference>
<dbReference type="InterPro" id="IPR036236">
    <property type="entry name" value="Znf_C2H2_sf"/>
</dbReference>
<evidence type="ECO:0000256" key="4">
    <source>
        <dbReference type="ARBA" id="ARBA00022833"/>
    </source>
</evidence>
<dbReference type="PROSITE" id="PS50157">
    <property type="entry name" value="ZINC_FINGER_C2H2_2"/>
    <property type="match status" value="2"/>
</dbReference>
<keyword evidence="4" id="KW-0862">Zinc</keyword>
<dbReference type="InterPro" id="IPR013087">
    <property type="entry name" value="Znf_C2H2_type"/>
</dbReference>
<name>A0AAE1R600_9SOLA</name>
<keyword evidence="12" id="KW-1185">Reference proteome</keyword>
<keyword evidence="5" id="KW-0805">Transcription regulation</keyword>
<feature type="region of interest" description="Disordered" evidence="9">
    <location>
        <begin position="186"/>
        <end position="210"/>
    </location>
</feature>
<evidence type="ECO:0000313" key="12">
    <source>
        <dbReference type="Proteomes" id="UP001291623"/>
    </source>
</evidence>
<keyword evidence="3 8" id="KW-0863">Zinc-finger</keyword>
<evidence type="ECO:0000256" key="8">
    <source>
        <dbReference type="PROSITE-ProRule" id="PRU00042"/>
    </source>
</evidence>
<keyword evidence="2" id="KW-0479">Metal-binding</keyword>
<gene>
    <name evidence="11" type="ORF">RND71_036291</name>
</gene>
<comment type="subcellular location">
    <subcellularLocation>
        <location evidence="1">Nucleus</location>
    </subcellularLocation>
</comment>
<protein>
    <recommendedName>
        <fullName evidence="10">C2H2-type domain-containing protein</fullName>
    </recommendedName>
</protein>
<dbReference type="Gene3D" id="3.30.160.60">
    <property type="entry name" value="Classic Zinc Finger"/>
    <property type="match status" value="2"/>
</dbReference>
<dbReference type="PROSITE" id="PS00028">
    <property type="entry name" value="ZINC_FINGER_C2H2_1"/>
    <property type="match status" value="4"/>
</dbReference>
<dbReference type="GO" id="GO:0003700">
    <property type="term" value="F:DNA-binding transcription factor activity"/>
    <property type="evidence" value="ECO:0007669"/>
    <property type="project" value="TreeGrafter"/>
</dbReference>
<feature type="domain" description="C2H2-type" evidence="10">
    <location>
        <begin position="113"/>
        <end position="143"/>
    </location>
</feature>
<dbReference type="AlphaFoldDB" id="A0AAE1R600"/>
<evidence type="ECO:0000256" key="6">
    <source>
        <dbReference type="ARBA" id="ARBA00023163"/>
    </source>
</evidence>
<reference evidence="11" key="1">
    <citation type="submission" date="2023-12" db="EMBL/GenBank/DDBJ databases">
        <title>Genome assembly of Anisodus tanguticus.</title>
        <authorList>
            <person name="Wang Y.-J."/>
        </authorList>
    </citation>
    <scope>NUCLEOTIDE SEQUENCE</scope>
    <source>
        <strain evidence="11">KB-2021</strain>
        <tissue evidence="11">Leaf</tissue>
    </source>
</reference>
<dbReference type="SUPFAM" id="SSF57667">
    <property type="entry name" value="beta-beta-alpha zinc fingers"/>
    <property type="match status" value="1"/>
</dbReference>
<keyword evidence="6" id="KW-0804">Transcription</keyword>
<dbReference type="GO" id="GO:0005730">
    <property type="term" value="C:nucleolus"/>
    <property type="evidence" value="ECO:0007669"/>
    <property type="project" value="TreeGrafter"/>
</dbReference>
<evidence type="ECO:0000256" key="5">
    <source>
        <dbReference type="ARBA" id="ARBA00023015"/>
    </source>
</evidence>
<dbReference type="Proteomes" id="UP001291623">
    <property type="component" value="Unassembled WGS sequence"/>
</dbReference>
<proteinExistence type="predicted"/>
<dbReference type="Pfam" id="PF00096">
    <property type="entry name" value="zf-C2H2"/>
    <property type="match status" value="2"/>
</dbReference>
<dbReference type="PANTHER" id="PTHR46179">
    <property type="entry name" value="ZINC FINGER PROTEIN"/>
    <property type="match status" value="1"/>
</dbReference>
<evidence type="ECO:0000256" key="2">
    <source>
        <dbReference type="ARBA" id="ARBA00022723"/>
    </source>
</evidence>
<dbReference type="GO" id="GO:0080084">
    <property type="term" value="F:5S rDNA binding"/>
    <property type="evidence" value="ECO:0007669"/>
    <property type="project" value="TreeGrafter"/>
</dbReference>
<evidence type="ECO:0000256" key="3">
    <source>
        <dbReference type="ARBA" id="ARBA00022771"/>
    </source>
</evidence>
<evidence type="ECO:0000256" key="7">
    <source>
        <dbReference type="ARBA" id="ARBA00023242"/>
    </source>
</evidence>
<accession>A0AAE1R600</accession>
<sequence>MTRHAKETHDQCASPEVDLPKQYVCSEPGCGKVLKYASKLRRHEDSHVKLESVEALCLEPGCMKHFTNEKCLKEHIESCHQHIVCEICGTKQLKKNIKRHLCTHEEWHVSERIKCEFQDCQHTFSTRSNLSQHIKAVHMEAKPFLCSISGCGMKFAFKHVRDKHEKSGCHVYTPGDFEEADEIVRSRPRGGRKREPTLFESPPSGTDPVFNQAPEYFSWLHSVESDGQL</sequence>
<dbReference type="GO" id="GO:0006357">
    <property type="term" value="P:regulation of transcription by RNA polymerase II"/>
    <property type="evidence" value="ECO:0007669"/>
    <property type="project" value="TreeGrafter"/>
</dbReference>
<evidence type="ECO:0000259" key="10">
    <source>
        <dbReference type="PROSITE" id="PS50157"/>
    </source>
</evidence>
<organism evidence="11 12">
    <name type="scientific">Anisodus tanguticus</name>
    <dbReference type="NCBI Taxonomy" id="243964"/>
    <lineage>
        <taxon>Eukaryota</taxon>
        <taxon>Viridiplantae</taxon>
        <taxon>Streptophyta</taxon>
        <taxon>Embryophyta</taxon>
        <taxon>Tracheophyta</taxon>
        <taxon>Spermatophyta</taxon>
        <taxon>Magnoliopsida</taxon>
        <taxon>eudicotyledons</taxon>
        <taxon>Gunneridae</taxon>
        <taxon>Pentapetalae</taxon>
        <taxon>asterids</taxon>
        <taxon>lamiids</taxon>
        <taxon>Solanales</taxon>
        <taxon>Solanaceae</taxon>
        <taxon>Solanoideae</taxon>
        <taxon>Hyoscyameae</taxon>
        <taxon>Anisodus</taxon>
    </lineage>
</organism>
<evidence type="ECO:0000256" key="9">
    <source>
        <dbReference type="SAM" id="MobiDB-lite"/>
    </source>
</evidence>
<dbReference type="InterPro" id="IPR051061">
    <property type="entry name" value="Zinc_finger_trans_reg"/>
</dbReference>
<evidence type="ECO:0000313" key="11">
    <source>
        <dbReference type="EMBL" id="KAK4346115.1"/>
    </source>
</evidence>
<dbReference type="EMBL" id="JAVYJV010000019">
    <property type="protein sequence ID" value="KAK4346115.1"/>
    <property type="molecule type" value="Genomic_DNA"/>
</dbReference>
<evidence type="ECO:0000256" key="1">
    <source>
        <dbReference type="ARBA" id="ARBA00004123"/>
    </source>
</evidence>
<comment type="caution">
    <text evidence="11">The sequence shown here is derived from an EMBL/GenBank/DDBJ whole genome shotgun (WGS) entry which is preliminary data.</text>
</comment>